<evidence type="ECO:0000313" key="2">
    <source>
        <dbReference type="Proteomes" id="UP000321926"/>
    </source>
</evidence>
<dbReference type="RefSeq" id="WP_147919950.1">
    <property type="nucleotide sequence ID" value="NZ_VRTY01000003.1"/>
</dbReference>
<keyword evidence="2" id="KW-1185">Reference proteome</keyword>
<dbReference type="Proteomes" id="UP000321926">
    <property type="component" value="Unassembled WGS sequence"/>
</dbReference>
<gene>
    <name evidence="1" type="ORF">FVR03_01290</name>
</gene>
<comment type="caution">
    <text evidence="1">The sequence shown here is derived from an EMBL/GenBank/DDBJ whole genome shotgun (WGS) entry which is preliminary data.</text>
</comment>
<dbReference type="AlphaFoldDB" id="A0A5C8KD75"/>
<evidence type="ECO:0000313" key="1">
    <source>
        <dbReference type="EMBL" id="TXK52378.1"/>
    </source>
</evidence>
<proteinExistence type="predicted"/>
<protein>
    <submittedName>
        <fullName evidence="1">Uncharacterized protein</fullName>
    </submittedName>
</protein>
<name>A0A5C8KD75_9BACT</name>
<reference evidence="1 2" key="1">
    <citation type="submission" date="2019-08" db="EMBL/GenBank/DDBJ databases">
        <authorList>
            <person name="Shi S."/>
        </authorList>
    </citation>
    <scope>NUCLEOTIDE SEQUENCE [LARGE SCALE GENOMIC DNA]</scope>
    <source>
        <strain evidence="1 2">GY10130</strain>
    </source>
</reference>
<dbReference type="EMBL" id="VRTY01000003">
    <property type="protein sequence ID" value="TXK52378.1"/>
    <property type="molecule type" value="Genomic_DNA"/>
</dbReference>
<accession>A0A5C8KD75</accession>
<sequence length="99" mass="10905">MKRDILFKITNPGKVSINTVTLLAKSDEMAIVEADLNIKGCEFLFDENTESGLEITIMHPDETGATTFLLPELKGYTVYLAATGRYTLRICLTSLSLSS</sequence>
<organism evidence="1 2">
    <name type="scientific">Pontibacter qinzhouensis</name>
    <dbReference type="NCBI Taxonomy" id="2603253"/>
    <lineage>
        <taxon>Bacteria</taxon>
        <taxon>Pseudomonadati</taxon>
        <taxon>Bacteroidota</taxon>
        <taxon>Cytophagia</taxon>
        <taxon>Cytophagales</taxon>
        <taxon>Hymenobacteraceae</taxon>
        <taxon>Pontibacter</taxon>
    </lineage>
</organism>